<organism evidence="4 5">
    <name type="scientific">Halorubrum ruber</name>
    <dbReference type="NCBI Taxonomy" id="2982524"/>
    <lineage>
        <taxon>Archaea</taxon>
        <taxon>Methanobacteriati</taxon>
        <taxon>Methanobacteriota</taxon>
        <taxon>Stenosarchaea group</taxon>
        <taxon>Halobacteria</taxon>
        <taxon>Halobacteriales</taxon>
        <taxon>Haloferacaceae</taxon>
        <taxon>Halorubrum</taxon>
    </lineage>
</organism>
<keyword evidence="5" id="KW-1185">Reference proteome</keyword>
<feature type="compositionally biased region" description="Basic and acidic residues" evidence="1">
    <location>
        <begin position="106"/>
        <end position="117"/>
    </location>
</feature>
<evidence type="ECO:0000256" key="1">
    <source>
        <dbReference type="SAM" id="MobiDB-lite"/>
    </source>
</evidence>
<evidence type="ECO:0000256" key="2">
    <source>
        <dbReference type="SAM" id="Phobius"/>
    </source>
</evidence>
<feature type="domain" description="DUF7575" evidence="3">
    <location>
        <begin position="150"/>
        <end position="175"/>
    </location>
</feature>
<dbReference type="Proteomes" id="UP000679341">
    <property type="component" value="Chromosome"/>
</dbReference>
<dbReference type="EMBL" id="CP073695">
    <property type="protein sequence ID" value="QUO47004.1"/>
    <property type="molecule type" value="Genomic_DNA"/>
</dbReference>
<keyword evidence="2" id="KW-0812">Transmembrane</keyword>
<dbReference type="Pfam" id="PF24460">
    <property type="entry name" value="DUF7575"/>
    <property type="match status" value="1"/>
</dbReference>
<sequence length="179" mass="19029">MAERTRRRPWLAALLALVVSGLGHAYLRRWARALGWYVAVTAAVFVFVPESAISGAFAGDPPTVREVAPAAAVVGASVIDAYVVARRNNRAYERERETARATGRTESADHGTAEEPHAPSARTAEEPDAPSARTAEEPHAPSAGAAAGDGTVRCPECGKETDPTFKFCQWCAEPIGESE</sequence>
<dbReference type="KEGG" id="hss:J7656_10375"/>
<name>A0A8T8LJM7_9EURY</name>
<gene>
    <name evidence="4" type="ORF">J7656_10375</name>
</gene>
<proteinExistence type="predicted"/>
<reference evidence="4 5" key="1">
    <citation type="submission" date="2021-03" db="EMBL/GenBank/DDBJ databases">
        <title>Halorubrum sodomense MBLA0099, Whole genome shotgun sequencing.</title>
        <authorList>
            <person name="Seo M.-J."/>
            <person name="Cho E.-S."/>
            <person name="Hwang C.Y."/>
        </authorList>
    </citation>
    <scope>NUCLEOTIDE SEQUENCE [LARGE SCALE GENOMIC DNA]</scope>
    <source>
        <strain evidence="4 5">MBLA0099</strain>
    </source>
</reference>
<dbReference type="AlphaFoldDB" id="A0A8T8LJM7"/>
<dbReference type="GeneID" id="64827949"/>
<evidence type="ECO:0000313" key="5">
    <source>
        <dbReference type="Proteomes" id="UP000679341"/>
    </source>
</evidence>
<keyword evidence="2" id="KW-0472">Membrane</keyword>
<protein>
    <submittedName>
        <fullName evidence="4">Zinc ribbon domain-containing protein</fullName>
    </submittedName>
</protein>
<dbReference type="InterPro" id="IPR055997">
    <property type="entry name" value="DUF7575"/>
</dbReference>
<evidence type="ECO:0000259" key="3">
    <source>
        <dbReference type="Pfam" id="PF24460"/>
    </source>
</evidence>
<accession>A0A8T8LJM7</accession>
<dbReference type="OrthoDB" id="204947at2157"/>
<feature type="region of interest" description="Disordered" evidence="1">
    <location>
        <begin position="93"/>
        <end position="162"/>
    </location>
</feature>
<feature type="transmembrane region" description="Helical" evidence="2">
    <location>
        <begin position="35"/>
        <end position="58"/>
    </location>
</feature>
<dbReference type="RefSeq" id="WP_017342952.1">
    <property type="nucleotide sequence ID" value="NZ_CP073695.1"/>
</dbReference>
<evidence type="ECO:0000313" key="4">
    <source>
        <dbReference type="EMBL" id="QUO47004.1"/>
    </source>
</evidence>
<keyword evidence="2" id="KW-1133">Transmembrane helix</keyword>